<sequence length="396" mass="43081">MPLIIAIYNPVCGHGNAKLFFDEHVLPLLSKHGKIPVKVIPTERPGHAGQIIADFLEFTQGEVIVVLGSGDGTLHEIINHFSTEMLPLPIPKLHFVLVPCGTANALYSSLFPPNDQQDNTSYQLQSICSFINSAPETPLTLAISTLSSPPGAKKHPTVAVSSVLASTALHASILRDSETLRNELPGIERDRFKIAAQKNSGKWYNSYVKLLPASGAGRVQMYDPATKTFIHHLESDDNDPIVEVDGPFAYFLSTVNVDRLEPAFRITPLARAIPPVEASCDVILLRPLRDPSLSWDNADARQAFVAKLWAVLGAAYQDGTHIDLRYNNDGEIVTGGKGPTVVEYIRCGGWEWIPDEMDKDAHLLCSDGAIFQIEKGGHAVCSVATPNNNGFVVYAS</sequence>
<organism evidence="2 3">
    <name type="scientific">Sphagnurus paluster</name>
    <dbReference type="NCBI Taxonomy" id="117069"/>
    <lineage>
        <taxon>Eukaryota</taxon>
        <taxon>Fungi</taxon>
        <taxon>Dikarya</taxon>
        <taxon>Basidiomycota</taxon>
        <taxon>Agaricomycotina</taxon>
        <taxon>Agaricomycetes</taxon>
        <taxon>Agaricomycetidae</taxon>
        <taxon>Agaricales</taxon>
        <taxon>Tricholomatineae</taxon>
        <taxon>Lyophyllaceae</taxon>
        <taxon>Sphagnurus</taxon>
    </lineage>
</organism>
<dbReference type="InterPro" id="IPR017438">
    <property type="entry name" value="ATP-NAD_kinase_N"/>
</dbReference>
<dbReference type="GO" id="GO:0001727">
    <property type="term" value="F:lipid kinase activity"/>
    <property type="evidence" value="ECO:0007669"/>
    <property type="project" value="TreeGrafter"/>
</dbReference>
<dbReference type="GO" id="GO:0005737">
    <property type="term" value="C:cytoplasm"/>
    <property type="evidence" value="ECO:0007669"/>
    <property type="project" value="TreeGrafter"/>
</dbReference>
<gene>
    <name evidence="2" type="ORF">H0H81_002329</name>
</gene>
<protein>
    <recommendedName>
        <fullName evidence="1">DAGKc domain-containing protein</fullName>
    </recommendedName>
</protein>
<dbReference type="Gene3D" id="3.40.50.10330">
    <property type="entry name" value="Probable inorganic polyphosphate/atp-NAD kinase, domain 1"/>
    <property type="match status" value="1"/>
</dbReference>
<dbReference type="EMBL" id="JABCKI010006465">
    <property type="protein sequence ID" value="KAG5634343.1"/>
    <property type="molecule type" value="Genomic_DNA"/>
</dbReference>
<dbReference type="GO" id="GO:0046512">
    <property type="term" value="P:sphingosine biosynthetic process"/>
    <property type="evidence" value="ECO:0007669"/>
    <property type="project" value="TreeGrafter"/>
</dbReference>
<dbReference type="SUPFAM" id="SSF111331">
    <property type="entry name" value="NAD kinase/diacylglycerol kinase-like"/>
    <property type="match status" value="1"/>
</dbReference>
<comment type="caution">
    <text evidence="2">The sequence shown here is derived from an EMBL/GenBank/DDBJ whole genome shotgun (WGS) entry which is preliminary data.</text>
</comment>
<dbReference type="InterPro" id="IPR001206">
    <property type="entry name" value="Diacylglycerol_kinase_cat_dom"/>
</dbReference>
<dbReference type="PANTHER" id="PTHR12358:SF105">
    <property type="entry name" value="DAGKC DOMAIN-CONTAINING PROTEIN"/>
    <property type="match status" value="1"/>
</dbReference>
<name>A0A9P7FM95_9AGAR</name>
<evidence type="ECO:0000259" key="1">
    <source>
        <dbReference type="PROSITE" id="PS50146"/>
    </source>
</evidence>
<dbReference type="PANTHER" id="PTHR12358">
    <property type="entry name" value="SPHINGOSINE KINASE"/>
    <property type="match status" value="1"/>
</dbReference>
<dbReference type="InterPro" id="IPR016064">
    <property type="entry name" value="NAD/diacylglycerol_kinase_sf"/>
</dbReference>
<accession>A0A9P7FM95</accession>
<dbReference type="Pfam" id="PF00781">
    <property type="entry name" value="DAGK_cat"/>
    <property type="match status" value="1"/>
</dbReference>
<dbReference type="Proteomes" id="UP000717328">
    <property type="component" value="Unassembled WGS sequence"/>
</dbReference>
<dbReference type="InterPro" id="IPR050187">
    <property type="entry name" value="Lipid_Phosphate_FormReg"/>
</dbReference>
<dbReference type="AlphaFoldDB" id="A0A9P7FM95"/>
<evidence type="ECO:0000313" key="3">
    <source>
        <dbReference type="Proteomes" id="UP000717328"/>
    </source>
</evidence>
<reference evidence="2" key="1">
    <citation type="submission" date="2021-02" db="EMBL/GenBank/DDBJ databases">
        <authorList>
            <person name="Nieuwenhuis M."/>
            <person name="Van De Peppel L.J.J."/>
        </authorList>
    </citation>
    <scope>NUCLEOTIDE SEQUENCE</scope>
    <source>
        <strain evidence="2">D49</strain>
    </source>
</reference>
<dbReference type="PROSITE" id="PS50146">
    <property type="entry name" value="DAGK"/>
    <property type="match status" value="1"/>
</dbReference>
<proteinExistence type="predicted"/>
<feature type="domain" description="DAGKc" evidence="1">
    <location>
        <begin position="1"/>
        <end position="150"/>
    </location>
</feature>
<keyword evidence="3" id="KW-1185">Reference proteome</keyword>
<reference evidence="2" key="2">
    <citation type="submission" date="2021-10" db="EMBL/GenBank/DDBJ databases">
        <title>Phylogenomics reveals ancestral predisposition of the termite-cultivated fungus Termitomyces towards a domesticated lifestyle.</title>
        <authorList>
            <person name="Auxier B."/>
            <person name="Grum-Grzhimaylo A."/>
            <person name="Cardenas M.E."/>
            <person name="Lodge J.D."/>
            <person name="Laessoe T."/>
            <person name="Pedersen O."/>
            <person name="Smith M.E."/>
            <person name="Kuyper T.W."/>
            <person name="Franco-Molano E.A."/>
            <person name="Baroni T.J."/>
            <person name="Aanen D.K."/>
        </authorList>
    </citation>
    <scope>NUCLEOTIDE SEQUENCE</scope>
    <source>
        <strain evidence="2">D49</strain>
    </source>
</reference>
<dbReference type="OrthoDB" id="336240at2759"/>
<evidence type="ECO:0000313" key="2">
    <source>
        <dbReference type="EMBL" id="KAG5634343.1"/>
    </source>
</evidence>
<dbReference type="GO" id="GO:0016020">
    <property type="term" value="C:membrane"/>
    <property type="evidence" value="ECO:0007669"/>
    <property type="project" value="TreeGrafter"/>
</dbReference>